<evidence type="ECO:0000256" key="5">
    <source>
        <dbReference type="ARBA" id="ARBA00023163"/>
    </source>
</evidence>
<dbReference type="InterPro" id="IPR015421">
    <property type="entry name" value="PyrdxlP-dep_Trfase_major"/>
</dbReference>
<dbReference type="InterPro" id="IPR000524">
    <property type="entry name" value="Tscrpt_reg_HTH_GntR"/>
</dbReference>
<dbReference type="InterPro" id="IPR004839">
    <property type="entry name" value="Aminotransferase_I/II_large"/>
</dbReference>
<organism evidence="7 8">
    <name type="scientific">Cupriavidus respiraculi</name>
    <dbReference type="NCBI Taxonomy" id="195930"/>
    <lineage>
        <taxon>Bacteria</taxon>
        <taxon>Pseudomonadati</taxon>
        <taxon>Pseudomonadota</taxon>
        <taxon>Betaproteobacteria</taxon>
        <taxon>Burkholderiales</taxon>
        <taxon>Burkholderiaceae</taxon>
        <taxon>Cupriavidus</taxon>
    </lineage>
</organism>
<dbReference type="RefSeq" id="WP_224041932.1">
    <property type="nucleotide sequence ID" value="NZ_CAJZAH010000002.1"/>
</dbReference>
<protein>
    <submittedName>
        <fullName evidence="7">HTH-type transcriptional regulatory protein GabR</fullName>
    </submittedName>
</protein>
<dbReference type="SMART" id="SM00345">
    <property type="entry name" value="HTH_GNTR"/>
    <property type="match status" value="1"/>
</dbReference>
<evidence type="ECO:0000259" key="6">
    <source>
        <dbReference type="PROSITE" id="PS50949"/>
    </source>
</evidence>
<accession>A0ABM8X1Q6</accession>
<dbReference type="CDD" id="cd07377">
    <property type="entry name" value="WHTH_GntR"/>
    <property type="match status" value="1"/>
</dbReference>
<name>A0ABM8X1Q6_9BURK</name>
<keyword evidence="2" id="KW-0663">Pyridoxal phosphate</keyword>
<dbReference type="EMBL" id="CAJZAH010000002">
    <property type="protein sequence ID" value="CAG9173812.1"/>
    <property type="molecule type" value="Genomic_DNA"/>
</dbReference>
<evidence type="ECO:0000256" key="2">
    <source>
        <dbReference type="ARBA" id="ARBA00022898"/>
    </source>
</evidence>
<dbReference type="InterPro" id="IPR015424">
    <property type="entry name" value="PyrdxlP-dep_Trfase"/>
</dbReference>
<keyword evidence="5" id="KW-0804">Transcription</keyword>
<dbReference type="Gene3D" id="3.40.640.10">
    <property type="entry name" value="Type I PLP-dependent aspartate aminotransferase-like (Major domain)"/>
    <property type="match status" value="1"/>
</dbReference>
<gene>
    <name evidence="7" type="primary">gabR_5</name>
    <name evidence="7" type="ORF">LMG21510_02363</name>
</gene>
<keyword evidence="4" id="KW-0238">DNA-binding</keyword>
<evidence type="ECO:0000256" key="4">
    <source>
        <dbReference type="ARBA" id="ARBA00023125"/>
    </source>
</evidence>
<dbReference type="Gene3D" id="1.10.10.10">
    <property type="entry name" value="Winged helix-like DNA-binding domain superfamily/Winged helix DNA-binding domain"/>
    <property type="match status" value="1"/>
</dbReference>
<dbReference type="InterPro" id="IPR036388">
    <property type="entry name" value="WH-like_DNA-bd_sf"/>
</dbReference>
<reference evidence="7 8" key="1">
    <citation type="submission" date="2021-08" db="EMBL/GenBank/DDBJ databases">
        <authorList>
            <person name="Peeters C."/>
        </authorList>
    </citation>
    <scope>NUCLEOTIDE SEQUENCE [LARGE SCALE GENOMIC DNA]</scope>
    <source>
        <strain evidence="7 8">LMG 21510</strain>
    </source>
</reference>
<comment type="caution">
    <text evidence="7">The sequence shown here is derived from an EMBL/GenBank/DDBJ whole genome shotgun (WGS) entry which is preliminary data.</text>
</comment>
<comment type="similarity">
    <text evidence="1">In the C-terminal section; belongs to the class-I pyridoxal-phosphate-dependent aminotransferase family.</text>
</comment>
<dbReference type="CDD" id="cd00609">
    <property type="entry name" value="AAT_like"/>
    <property type="match status" value="1"/>
</dbReference>
<evidence type="ECO:0000313" key="8">
    <source>
        <dbReference type="Proteomes" id="UP000721236"/>
    </source>
</evidence>
<feature type="domain" description="HTH gntR-type" evidence="6">
    <location>
        <begin position="11"/>
        <end position="79"/>
    </location>
</feature>
<dbReference type="InterPro" id="IPR036390">
    <property type="entry name" value="WH_DNA-bd_sf"/>
</dbReference>
<dbReference type="Proteomes" id="UP000721236">
    <property type="component" value="Unassembled WGS sequence"/>
</dbReference>
<dbReference type="InterPro" id="IPR051446">
    <property type="entry name" value="HTH_trans_reg/aminotransferase"/>
</dbReference>
<dbReference type="SUPFAM" id="SSF53383">
    <property type="entry name" value="PLP-dependent transferases"/>
    <property type="match status" value="1"/>
</dbReference>
<evidence type="ECO:0000256" key="1">
    <source>
        <dbReference type="ARBA" id="ARBA00005384"/>
    </source>
</evidence>
<dbReference type="PROSITE" id="PS50949">
    <property type="entry name" value="HTH_GNTR"/>
    <property type="match status" value="1"/>
</dbReference>
<dbReference type="Pfam" id="PF00155">
    <property type="entry name" value="Aminotran_1_2"/>
    <property type="match status" value="1"/>
</dbReference>
<evidence type="ECO:0000256" key="3">
    <source>
        <dbReference type="ARBA" id="ARBA00023015"/>
    </source>
</evidence>
<proteinExistence type="inferred from homology"/>
<sequence length="484" mass="52904">MELHLTLDSRRDVTGQLVHQIRAAIQAGRLRGGDRMPPSRLLAQQVGVARKTVTTVYERLAADGWLESRVGDGTYVGTGLADKPKGLAPAPALPAQALRWRDAQTPFLQPPGEGTPRFAFQPGQSDPTRFPLAEWSRCVRAALADAPRHMTTLADPAGDPELRAAIARHVAYTRGVMSTPDMLMVTAGAQQGIDLAVRLLVAPGSVVAMEDPGYPMARALFQAAGARVVPVPVDGEGLVVDALPPEAALVYVTPSHQSPLGMSMSLARRLALLDWAARRETLIVEDDYDSEFRYGGHPVDALQTLDRHERVIYLGTFSKTLTANLRCGYLIAPPWLMPALRKIKHLVDWHTVTLTQRALATFLREGHLLRHIRRSQQRHAQRRSRLLSRLHGDLLPWLEPVPCHVGFHQAARLRVPIRTEELLGLARRLDLALAPLDPFFAAPPAHCAGLLFGFGAIDLLDIDPALDRLATVLSELAPAAAAPR</sequence>
<dbReference type="Pfam" id="PF00392">
    <property type="entry name" value="GntR"/>
    <property type="match status" value="1"/>
</dbReference>
<dbReference type="PANTHER" id="PTHR46577">
    <property type="entry name" value="HTH-TYPE TRANSCRIPTIONAL REGULATORY PROTEIN GABR"/>
    <property type="match status" value="1"/>
</dbReference>
<evidence type="ECO:0000313" key="7">
    <source>
        <dbReference type="EMBL" id="CAG9173812.1"/>
    </source>
</evidence>
<keyword evidence="8" id="KW-1185">Reference proteome</keyword>
<dbReference type="PANTHER" id="PTHR46577:SF1">
    <property type="entry name" value="HTH-TYPE TRANSCRIPTIONAL REGULATORY PROTEIN GABR"/>
    <property type="match status" value="1"/>
</dbReference>
<keyword evidence="3" id="KW-0805">Transcription regulation</keyword>
<dbReference type="SUPFAM" id="SSF46785">
    <property type="entry name" value="Winged helix' DNA-binding domain"/>
    <property type="match status" value="1"/>
</dbReference>